<dbReference type="InterPro" id="IPR023213">
    <property type="entry name" value="CAT-like_dom_sf"/>
</dbReference>
<protein>
    <submittedName>
        <fullName evidence="1">Transcriptional regulator sdnM</fullName>
    </submittedName>
</protein>
<dbReference type="AlphaFoldDB" id="A0A9W9L3G2"/>
<dbReference type="Proteomes" id="UP001147746">
    <property type="component" value="Unassembled WGS sequence"/>
</dbReference>
<accession>A0A9W9L3G2</accession>
<keyword evidence="2" id="KW-1185">Reference proteome</keyword>
<dbReference type="Gene3D" id="3.30.559.10">
    <property type="entry name" value="Chloramphenicol acetyltransferase-like domain"/>
    <property type="match status" value="2"/>
</dbReference>
<evidence type="ECO:0000313" key="2">
    <source>
        <dbReference type="Proteomes" id="UP001147746"/>
    </source>
</evidence>
<dbReference type="OrthoDB" id="21502at2759"/>
<proteinExistence type="predicted"/>
<sequence>MDEKHLASEPFDVYPLHALDDTLLYRTLISRLMRFNDVLDADKLHEALLGLFEIGDWRKLGGRLRFKQNGKLEIHVPRSFTDEQQPVAFTHDVFDMRIEEHPVAGQLPTPTDGPSIQPISSLDCRSFVVRWPDHPTTIDEMIQMDAPQLSLQISSFSNATLVALTWPQTMMDAVGIQALLQAWSLVLAGRADEVPPAFGAHKDVLETIESSNDGKQEDFGPDEQRMTGMSKLTFIFHNLWDRLWNPRWERRAIYLPKDIYLRLKKRVQDEAALSTLTSLEKPVVTENDTLTAWVTRAVAMTLPNPRPVTAVILSNARFRLPLLLESTGVYLQNMVLMGLAFFPTELARGPLGPIALTNRRHIAEQGTVQQTLAMLRTMRQDITSDKTPNLFYGDPHASVLFVSNVNKLDLIKAPNFGPAVLRQGDGEKSRINPPGTMLIYHNYTTKPLVGGTNAVWMLGKDYGGNYWLEGNFLPRTWNLLEEEIKDMEGTV</sequence>
<reference evidence="1" key="1">
    <citation type="submission" date="2022-12" db="EMBL/GenBank/DDBJ databases">
        <authorList>
            <person name="Petersen C."/>
        </authorList>
    </citation>
    <scope>NUCLEOTIDE SEQUENCE</scope>
    <source>
        <strain evidence="1">IBT 21472</strain>
    </source>
</reference>
<reference evidence="1" key="2">
    <citation type="journal article" date="2023" name="IMA Fungus">
        <title>Comparative genomic study of the Penicillium genus elucidates a diverse pangenome and 15 lateral gene transfer events.</title>
        <authorList>
            <person name="Petersen C."/>
            <person name="Sorensen T."/>
            <person name="Nielsen M.R."/>
            <person name="Sondergaard T.E."/>
            <person name="Sorensen J.L."/>
            <person name="Fitzpatrick D.A."/>
            <person name="Frisvad J.C."/>
            <person name="Nielsen K.L."/>
        </authorList>
    </citation>
    <scope>NUCLEOTIDE SEQUENCE</scope>
    <source>
        <strain evidence="1">IBT 21472</strain>
    </source>
</reference>
<name>A0A9W9L3G2_9EURO</name>
<gene>
    <name evidence="1" type="ORF">N7476_010164</name>
</gene>
<dbReference type="EMBL" id="JAPZBO010000009">
    <property type="protein sequence ID" value="KAJ5303365.1"/>
    <property type="molecule type" value="Genomic_DNA"/>
</dbReference>
<organism evidence="1 2">
    <name type="scientific">Penicillium atrosanguineum</name>
    <dbReference type="NCBI Taxonomy" id="1132637"/>
    <lineage>
        <taxon>Eukaryota</taxon>
        <taxon>Fungi</taxon>
        <taxon>Dikarya</taxon>
        <taxon>Ascomycota</taxon>
        <taxon>Pezizomycotina</taxon>
        <taxon>Eurotiomycetes</taxon>
        <taxon>Eurotiomycetidae</taxon>
        <taxon>Eurotiales</taxon>
        <taxon>Aspergillaceae</taxon>
        <taxon>Penicillium</taxon>
    </lineage>
</organism>
<comment type="caution">
    <text evidence="1">The sequence shown here is derived from an EMBL/GenBank/DDBJ whole genome shotgun (WGS) entry which is preliminary data.</text>
</comment>
<evidence type="ECO:0000313" key="1">
    <source>
        <dbReference type="EMBL" id="KAJ5303365.1"/>
    </source>
</evidence>